<evidence type="ECO:0000256" key="3">
    <source>
        <dbReference type="ARBA" id="ARBA00023125"/>
    </source>
</evidence>
<evidence type="ECO:0000256" key="4">
    <source>
        <dbReference type="ARBA" id="ARBA00023163"/>
    </source>
</evidence>
<dbReference type="AlphaFoldDB" id="A0A2T0V6P6"/>
<dbReference type="Proteomes" id="UP000237983">
    <property type="component" value="Unassembled WGS sequence"/>
</dbReference>
<protein>
    <submittedName>
        <fullName evidence="6">LysR family transcriptional regulator</fullName>
    </submittedName>
</protein>
<dbReference type="PROSITE" id="PS50931">
    <property type="entry name" value="HTH_LYSR"/>
    <property type="match status" value="1"/>
</dbReference>
<dbReference type="InterPro" id="IPR000847">
    <property type="entry name" value="LysR_HTH_N"/>
</dbReference>
<dbReference type="Gene3D" id="1.10.10.10">
    <property type="entry name" value="Winged helix-like DNA-binding domain superfamily/Winged helix DNA-binding domain"/>
    <property type="match status" value="1"/>
</dbReference>
<dbReference type="InterPro" id="IPR050389">
    <property type="entry name" value="LysR-type_TF"/>
</dbReference>
<keyword evidence="4" id="KW-0804">Transcription</keyword>
<sequence>MAAEQLDLNLLRVFDALMDTSSVSGAADRLHLSIPAASRALGRLRHAMNDPILVRAGRGMVPTPFAQRAATRVKALLDDADRLRLESVGDPSTWRRTFAIRINDALSPVLAPRLTRLVAKEAPHVQLRFVAQASKEADLLRNGTLDLDVGVADPAPPDVLTSVLFTDIFVAVVSASSELGAKRSLTIEDLCSVPHVSASRRGLDRGPLDDALERIGHSRRVIAVVPTYAVGALMALEDDVLCLIPSRLASHLQERGVPIRAHQVPVGLPIATVEQRWHQRADVDPASRWLRSAMTAATATLPAPK</sequence>
<dbReference type="InterPro" id="IPR036388">
    <property type="entry name" value="WH-like_DNA-bd_sf"/>
</dbReference>
<accession>A0A2T0V6P6</accession>
<proteinExistence type="inferred from homology"/>
<dbReference type="Gene3D" id="3.40.190.10">
    <property type="entry name" value="Periplasmic binding protein-like II"/>
    <property type="match status" value="2"/>
</dbReference>
<dbReference type="InterPro" id="IPR036390">
    <property type="entry name" value="WH_DNA-bd_sf"/>
</dbReference>
<dbReference type="Pfam" id="PF03466">
    <property type="entry name" value="LysR_substrate"/>
    <property type="match status" value="1"/>
</dbReference>
<dbReference type="Pfam" id="PF00126">
    <property type="entry name" value="HTH_1"/>
    <property type="match status" value="1"/>
</dbReference>
<evidence type="ECO:0000313" key="6">
    <source>
        <dbReference type="EMBL" id="PRY65862.1"/>
    </source>
</evidence>
<evidence type="ECO:0000256" key="1">
    <source>
        <dbReference type="ARBA" id="ARBA00009437"/>
    </source>
</evidence>
<gene>
    <name evidence="6" type="ORF">B0I08_10910</name>
</gene>
<dbReference type="RefSeq" id="WP_106214313.1">
    <property type="nucleotide sequence ID" value="NZ_PVTL01000009.1"/>
</dbReference>
<dbReference type="PANTHER" id="PTHR30118">
    <property type="entry name" value="HTH-TYPE TRANSCRIPTIONAL REGULATOR LEUO-RELATED"/>
    <property type="match status" value="1"/>
</dbReference>
<name>A0A2T0V6P6_9MICO</name>
<dbReference type="PANTHER" id="PTHR30118:SF15">
    <property type="entry name" value="TRANSCRIPTIONAL REGULATORY PROTEIN"/>
    <property type="match status" value="1"/>
</dbReference>
<evidence type="ECO:0000256" key="2">
    <source>
        <dbReference type="ARBA" id="ARBA00023015"/>
    </source>
</evidence>
<dbReference type="EMBL" id="PVTL01000009">
    <property type="protein sequence ID" value="PRY65862.1"/>
    <property type="molecule type" value="Genomic_DNA"/>
</dbReference>
<comment type="similarity">
    <text evidence="1">Belongs to the LysR transcriptional regulatory family.</text>
</comment>
<evidence type="ECO:0000259" key="5">
    <source>
        <dbReference type="PROSITE" id="PS50931"/>
    </source>
</evidence>
<dbReference type="OrthoDB" id="3636008at2"/>
<reference evidence="6 7" key="1">
    <citation type="submission" date="2018-03" db="EMBL/GenBank/DDBJ databases">
        <title>Genomic Encyclopedia of Type Strains, Phase III (KMG-III): the genomes of soil and plant-associated and newly described type strains.</title>
        <authorList>
            <person name="Whitman W."/>
        </authorList>
    </citation>
    <scope>NUCLEOTIDE SEQUENCE [LARGE SCALE GENOMIC DNA]</scope>
    <source>
        <strain evidence="6 7">CGMCC 1.12484</strain>
    </source>
</reference>
<dbReference type="InterPro" id="IPR005119">
    <property type="entry name" value="LysR_subst-bd"/>
</dbReference>
<dbReference type="GO" id="GO:0003677">
    <property type="term" value="F:DNA binding"/>
    <property type="evidence" value="ECO:0007669"/>
    <property type="project" value="UniProtKB-KW"/>
</dbReference>
<keyword evidence="3" id="KW-0238">DNA-binding</keyword>
<feature type="domain" description="HTH lysR-type" evidence="5">
    <location>
        <begin position="6"/>
        <end position="63"/>
    </location>
</feature>
<dbReference type="SUPFAM" id="SSF53850">
    <property type="entry name" value="Periplasmic binding protein-like II"/>
    <property type="match status" value="1"/>
</dbReference>
<organism evidence="6 7">
    <name type="scientific">Glaciihabitans tibetensis</name>
    <dbReference type="NCBI Taxonomy" id="1266600"/>
    <lineage>
        <taxon>Bacteria</taxon>
        <taxon>Bacillati</taxon>
        <taxon>Actinomycetota</taxon>
        <taxon>Actinomycetes</taxon>
        <taxon>Micrococcales</taxon>
        <taxon>Microbacteriaceae</taxon>
        <taxon>Glaciihabitans</taxon>
    </lineage>
</organism>
<keyword evidence="2" id="KW-0805">Transcription regulation</keyword>
<keyword evidence="7" id="KW-1185">Reference proteome</keyword>
<evidence type="ECO:0000313" key="7">
    <source>
        <dbReference type="Proteomes" id="UP000237983"/>
    </source>
</evidence>
<comment type="caution">
    <text evidence="6">The sequence shown here is derived from an EMBL/GenBank/DDBJ whole genome shotgun (WGS) entry which is preliminary data.</text>
</comment>
<dbReference type="SUPFAM" id="SSF46785">
    <property type="entry name" value="Winged helix' DNA-binding domain"/>
    <property type="match status" value="1"/>
</dbReference>
<dbReference type="GO" id="GO:0003700">
    <property type="term" value="F:DNA-binding transcription factor activity"/>
    <property type="evidence" value="ECO:0007669"/>
    <property type="project" value="InterPro"/>
</dbReference>